<keyword evidence="1 2" id="KW-0129">CBS domain</keyword>
<reference evidence="4 5" key="1">
    <citation type="journal article" date="2012" name="Stand. Genomic Sci.">
        <title>Genome sequence of the ocean sediment bacterium Saccharomonospora marina type strain (XMU15(T)).</title>
        <authorList>
            <person name="Klenk H.P."/>
            <person name="Lu M."/>
            <person name="Lucas S."/>
            <person name="Lapidus A."/>
            <person name="Copeland A."/>
            <person name="Pitluck S."/>
            <person name="Goodwin L.A."/>
            <person name="Han C."/>
            <person name="Tapia R."/>
            <person name="Brambilla E.M."/>
            <person name="Potter G."/>
            <person name="Land M."/>
            <person name="Ivanova N."/>
            <person name="Rohde M."/>
            <person name="Goker M."/>
            <person name="Detter J.C."/>
            <person name="Li W.J."/>
            <person name="Kyrpides N.C."/>
            <person name="Woyke T."/>
        </authorList>
    </citation>
    <scope>NUCLEOTIDE SEQUENCE [LARGE SCALE GENOMIC DNA]</scope>
    <source>
        <strain evidence="4 5">XMU15</strain>
    </source>
</reference>
<dbReference type="Proteomes" id="UP000004926">
    <property type="component" value="Chromosome"/>
</dbReference>
<evidence type="ECO:0000313" key="5">
    <source>
        <dbReference type="Proteomes" id="UP000004926"/>
    </source>
</evidence>
<evidence type="ECO:0000313" key="4">
    <source>
        <dbReference type="EMBL" id="EHR49805.1"/>
    </source>
</evidence>
<protein>
    <submittedName>
        <fullName evidence="4">Putative signal-transduction protein containing cAMP-binding and CBS domains</fullName>
    </submittedName>
</protein>
<name>H5X2E0_9PSEU</name>
<evidence type="ECO:0000256" key="2">
    <source>
        <dbReference type="PROSITE-ProRule" id="PRU00703"/>
    </source>
</evidence>
<gene>
    <name evidence="4" type="ORF">SacmaDRAFT_1529</name>
</gene>
<feature type="domain" description="CBS" evidence="3">
    <location>
        <begin position="76"/>
        <end position="127"/>
    </location>
</feature>
<feature type="domain" description="CBS" evidence="3">
    <location>
        <begin position="11"/>
        <end position="68"/>
    </location>
</feature>
<evidence type="ECO:0000256" key="1">
    <source>
        <dbReference type="ARBA" id="ARBA00023122"/>
    </source>
</evidence>
<dbReference type="InterPro" id="IPR046342">
    <property type="entry name" value="CBS_dom_sf"/>
</dbReference>
<organism evidence="4 5">
    <name type="scientific">Saccharomonospora marina XMU15</name>
    <dbReference type="NCBI Taxonomy" id="882083"/>
    <lineage>
        <taxon>Bacteria</taxon>
        <taxon>Bacillati</taxon>
        <taxon>Actinomycetota</taxon>
        <taxon>Actinomycetes</taxon>
        <taxon>Pseudonocardiales</taxon>
        <taxon>Pseudonocardiaceae</taxon>
        <taxon>Saccharomonospora</taxon>
    </lineage>
</organism>
<dbReference type="SMART" id="SM00116">
    <property type="entry name" value="CBS"/>
    <property type="match status" value="2"/>
</dbReference>
<dbReference type="Gene3D" id="3.10.580.10">
    <property type="entry name" value="CBS-domain"/>
    <property type="match status" value="1"/>
</dbReference>
<dbReference type="PANTHER" id="PTHR43080">
    <property type="entry name" value="CBS DOMAIN-CONTAINING PROTEIN CBSX3, MITOCHONDRIAL"/>
    <property type="match status" value="1"/>
</dbReference>
<keyword evidence="5" id="KW-1185">Reference proteome</keyword>
<dbReference type="Pfam" id="PF00571">
    <property type="entry name" value="CBS"/>
    <property type="match status" value="2"/>
</dbReference>
<proteinExistence type="predicted"/>
<sequence length="127" mass="13853">MTTSTKVRDIMTSDPKFVDTSEAVSEVARIMARSNVGALPVRGEDNRLKGIVTDRDIVVKVLAEGKDPMAVHVGELVEGELHTVRPDADVEEALEQMSRHHVRRLPVMDGPELVGIVSEVDAARGRS</sequence>
<dbReference type="PANTHER" id="PTHR43080:SF2">
    <property type="entry name" value="CBS DOMAIN-CONTAINING PROTEIN"/>
    <property type="match status" value="1"/>
</dbReference>
<dbReference type="AlphaFoldDB" id="H5X2E0"/>
<dbReference type="InterPro" id="IPR051257">
    <property type="entry name" value="Diverse_CBS-Domain"/>
</dbReference>
<accession>H5X2E0</accession>
<dbReference type="STRING" id="882083.SacmaDRAFT_1529"/>
<dbReference type="CDD" id="cd04622">
    <property type="entry name" value="CBS_pair_HRP1_like"/>
    <property type="match status" value="1"/>
</dbReference>
<dbReference type="EMBL" id="CM001439">
    <property type="protein sequence ID" value="EHR49805.1"/>
    <property type="molecule type" value="Genomic_DNA"/>
</dbReference>
<dbReference type="InterPro" id="IPR000644">
    <property type="entry name" value="CBS_dom"/>
</dbReference>
<dbReference type="SUPFAM" id="SSF54631">
    <property type="entry name" value="CBS-domain pair"/>
    <property type="match status" value="1"/>
</dbReference>
<dbReference type="PROSITE" id="PS51371">
    <property type="entry name" value="CBS"/>
    <property type="match status" value="2"/>
</dbReference>
<dbReference type="eggNOG" id="COG0517">
    <property type="taxonomic scope" value="Bacteria"/>
</dbReference>
<dbReference type="HOGENOM" id="CLU_040681_12_0_11"/>
<evidence type="ECO:0000259" key="3">
    <source>
        <dbReference type="PROSITE" id="PS51371"/>
    </source>
</evidence>